<dbReference type="Proteomes" id="UP000184241">
    <property type="component" value="Unassembled WGS sequence"/>
</dbReference>
<accession>A0A1M5XH75</accession>
<proteinExistence type="predicted"/>
<reference evidence="1 2" key="1">
    <citation type="submission" date="2016-11" db="EMBL/GenBank/DDBJ databases">
        <authorList>
            <person name="Jaros S."/>
            <person name="Januszkiewicz K."/>
            <person name="Wedrychowicz H."/>
        </authorList>
    </citation>
    <scope>NUCLEOTIDE SEQUENCE [LARGE SCALE GENOMIC DNA]</scope>
    <source>
        <strain evidence="1 2">DSM 6191</strain>
    </source>
</reference>
<name>A0A1M5XH75_9CLOT</name>
<gene>
    <name evidence="1" type="ORF">SAMN02745941_01418</name>
</gene>
<evidence type="ECO:0008006" key="3">
    <source>
        <dbReference type="Google" id="ProtNLM"/>
    </source>
</evidence>
<evidence type="ECO:0000313" key="1">
    <source>
        <dbReference type="EMBL" id="SHH98982.1"/>
    </source>
</evidence>
<dbReference type="EMBL" id="FQXU01000005">
    <property type="protein sequence ID" value="SHH98982.1"/>
    <property type="molecule type" value="Genomic_DNA"/>
</dbReference>
<protein>
    <recommendedName>
        <fullName evidence="3">DUF1292 domain-containing protein</fullName>
    </recommendedName>
</protein>
<dbReference type="AlphaFoldDB" id="A0A1M5XH75"/>
<organism evidence="1 2">
    <name type="scientific">Clostridium intestinale DSM 6191</name>
    <dbReference type="NCBI Taxonomy" id="1121320"/>
    <lineage>
        <taxon>Bacteria</taxon>
        <taxon>Bacillati</taxon>
        <taxon>Bacillota</taxon>
        <taxon>Clostridia</taxon>
        <taxon>Eubacteriales</taxon>
        <taxon>Clostridiaceae</taxon>
        <taxon>Clostridium</taxon>
    </lineage>
</organism>
<evidence type="ECO:0000313" key="2">
    <source>
        <dbReference type="Proteomes" id="UP000184241"/>
    </source>
</evidence>
<sequence length="217" mass="25669">MKSDFEIITKEKERWGKIYTDIYYAIDNISPFLSEDFLKRKKFYAKGKVLKDYMKLLEEEEQKSNKKGFFSRFTSPDEGKINSYKASNRETFTQLENCSKCACFNCVVECSFKTCTSCRRNSHIKSCDHNKLNVRVHDNFTLDLTNNDTGKEDKFKVLATLEDCEKDQEYIIIENIRDINDRYILYLYAGIKEDTYGEITDEDEFNFISQRFETLEA</sequence>
<dbReference type="RefSeq" id="WP_073018117.1">
    <property type="nucleotide sequence ID" value="NZ_FQXU01000005.1"/>
</dbReference>